<protein>
    <submittedName>
        <fullName evidence="1">Uncharacterized protein</fullName>
    </submittedName>
</protein>
<gene>
    <name evidence="1" type="ORF">BURPS1710A_A1888</name>
</gene>
<accession>A0A0E1W1G2</accession>
<dbReference type="EMBL" id="CM000833">
    <property type="protein sequence ID" value="EET03487.1"/>
    <property type="molecule type" value="Genomic_DNA"/>
</dbReference>
<proteinExistence type="predicted"/>
<organism evidence="1">
    <name type="scientific">Burkholderia pseudomallei 1710a</name>
    <dbReference type="NCBI Taxonomy" id="320371"/>
    <lineage>
        <taxon>Bacteria</taxon>
        <taxon>Pseudomonadati</taxon>
        <taxon>Pseudomonadota</taxon>
        <taxon>Betaproteobacteria</taxon>
        <taxon>Burkholderiales</taxon>
        <taxon>Burkholderiaceae</taxon>
        <taxon>Burkholderia</taxon>
        <taxon>pseudomallei group</taxon>
    </lineage>
</organism>
<name>A0A0E1W1G2_BURPE</name>
<evidence type="ECO:0000313" key="1">
    <source>
        <dbReference type="EMBL" id="EET03487.1"/>
    </source>
</evidence>
<dbReference type="AlphaFoldDB" id="A0A0E1W1G2"/>
<dbReference type="Proteomes" id="UP000001812">
    <property type="component" value="Chromosome II"/>
</dbReference>
<sequence>MICVKREPDTARALTHEAGARLRRAAAHRHIRFVGRR</sequence>
<dbReference type="HOGENOM" id="CLU_3341323_0_0_4"/>
<reference evidence="1" key="1">
    <citation type="submission" date="2009-05" db="EMBL/GenBank/DDBJ databases">
        <authorList>
            <person name="Harkins D.M."/>
            <person name="DeShazer D."/>
            <person name="Woods D.E."/>
            <person name="Brinkac L.M."/>
            <person name="Brown K.A."/>
            <person name="Hung G.C."/>
            <person name="Tuanyok A."/>
            <person name="Zhang B."/>
            <person name="Nierman W.C."/>
        </authorList>
    </citation>
    <scope>NUCLEOTIDE SEQUENCE [LARGE SCALE GENOMIC DNA]</scope>
    <source>
        <strain evidence="1">1710a</strain>
    </source>
</reference>